<proteinExistence type="predicted"/>
<accession>T0FDS2</accession>
<protein>
    <submittedName>
        <fullName evidence="1">Uncharacterized protein</fullName>
    </submittedName>
</protein>
<comment type="caution">
    <text evidence="1">The sequence shown here is derived from an EMBL/GenBank/DDBJ whole genome shotgun (WGS) entry which is preliminary data.</text>
</comment>
<sequence length="74" mass="8047">MKTPKKGTIPIEAIDALAAGQAFIENNGDKAERIDSTKNHLQFNKRKGVKAVLILMEGARTSMSPSLLPVESIR</sequence>
<dbReference type="AlphaFoldDB" id="T0FDS2"/>
<evidence type="ECO:0000313" key="2">
    <source>
        <dbReference type="Proteomes" id="UP000015454"/>
    </source>
</evidence>
<dbReference type="EMBL" id="AHMO02000008">
    <property type="protein sequence ID" value="EQA45757.1"/>
    <property type="molecule type" value="Genomic_DNA"/>
</dbReference>
<gene>
    <name evidence="1" type="ORF">LEP1GSC050_4227</name>
</gene>
<evidence type="ECO:0000313" key="1">
    <source>
        <dbReference type="EMBL" id="EQA45757.1"/>
    </source>
</evidence>
<dbReference type="STRING" id="1049789.LEP1GSC050_4227"/>
<name>T0FDS2_9LEPT</name>
<organism evidence="1 2">
    <name type="scientific">Leptospira broomii serovar Hurstbridge str. 5399</name>
    <dbReference type="NCBI Taxonomy" id="1049789"/>
    <lineage>
        <taxon>Bacteria</taxon>
        <taxon>Pseudomonadati</taxon>
        <taxon>Spirochaetota</taxon>
        <taxon>Spirochaetia</taxon>
        <taxon>Leptospirales</taxon>
        <taxon>Leptospiraceae</taxon>
        <taxon>Leptospira</taxon>
    </lineage>
</organism>
<dbReference type="Proteomes" id="UP000015454">
    <property type="component" value="Unassembled WGS sequence"/>
</dbReference>
<dbReference type="RefSeq" id="WP_010568824.1">
    <property type="nucleotide sequence ID" value="NZ_AHMO02000008.1"/>
</dbReference>
<keyword evidence="2" id="KW-1185">Reference proteome</keyword>
<reference evidence="1" key="1">
    <citation type="submission" date="2013-05" db="EMBL/GenBank/DDBJ databases">
        <authorList>
            <person name="Harkins D.M."/>
            <person name="Durkin A.S."/>
            <person name="Brinkac L.M."/>
            <person name="Haft D.H."/>
            <person name="Selengut J.D."/>
            <person name="Sanka R."/>
            <person name="DePew J."/>
            <person name="Purushe J."/>
            <person name="Hartskeerl R.A."/>
            <person name="Ahmed A."/>
            <person name="van der Linden H."/>
            <person name="Goris M.G.A."/>
            <person name="Vinetz J.M."/>
            <person name="Sutton G.G."/>
            <person name="Nierman W.C."/>
            <person name="Fouts D.E."/>
        </authorList>
    </citation>
    <scope>NUCLEOTIDE SEQUENCE [LARGE SCALE GENOMIC DNA]</scope>
    <source>
        <strain evidence="1">5399</strain>
    </source>
</reference>